<dbReference type="OrthoDB" id="10020990at2"/>
<feature type="region of interest" description="Disordered" evidence="1">
    <location>
        <begin position="1"/>
        <end position="49"/>
    </location>
</feature>
<dbReference type="Proteomes" id="UP000184164">
    <property type="component" value="Unassembled WGS sequence"/>
</dbReference>
<dbReference type="EMBL" id="FQUM01000003">
    <property type="protein sequence ID" value="SHF10684.1"/>
    <property type="molecule type" value="Genomic_DNA"/>
</dbReference>
<accession>A0A1M4YXY7</accession>
<evidence type="ECO:0000256" key="1">
    <source>
        <dbReference type="SAM" id="MobiDB-lite"/>
    </source>
</evidence>
<name>A0A1M4YXY7_9BACT</name>
<proteinExistence type="predicted"/>
<organism evidence="2 3">
    <name type="scientific">Mariniphaga anaerophila</name>
    <dbReference type="NCBI Taxonomy" id="1484053"/>
    <lineage>
        <taxon>Bacteria</taxon>
        <taxon>Pseudomonadati</taxon>
        <taxon>Bacteroidota</taxon>
        <taxon>Bacteroidia</taxon>
        <taxon>Marinilabiliales</taxon>
        <taxon>Prolixibacteraceae</taxon>
        <taxon>Mariniphaga</taxon>
    </lineage>
</organism>
<protein>
    <submittedName>
        <fullName evidence="2">Uncharacterized protein</fullName>
    </submittedName>
</protein>
<evidence type="ECO:0000313" key="2">
    <source>
        <dbReference type="EMBL" id="SHF10684.1"/>
    </source>
</evidence>
<keyword evidence="3" id="KW-1185">Reference proteome</keyword>
<evidence type="ECO:0000313" key="3">
    <source>
        <dbReference type="Proteomes" id="UP000184164"/>
    </source>
</evidence>
<dbReference type="AlphaFoldDB" id="A0A1M4YXY7"/>
<gene>
    <name evidence="2" type="ORF">SAMN05444274_103511</name>
</gene>
<sequence length="490" mass="53377">MKELRYIGAEGKAQRAESRERRAKGRVQSAERQEQSAGGRGQSAERRGQRIGLRRTRGLDALWSEWFVYSSDLSAYAVPDNVEQSTGNKSGCHQIPDSSFARYSFNADRSFDAVRFGNEATVFVYGSDLSACVAPDNVEQSTGNKSGCHQIPDSSFARYSFNADRSFDAVRFGNEATVFVYGSDLSACVAPDNVEQSTGNKSGCHQILDSSFARYSFNADRSTDAVRFGNNIKQNYATQPNVKMVLQMPEYGKMARTDAKTVRKAAVVPSTVAAARCTMATGHCTTAELRCTGWESHCIILETQCNATGAHCTEMGTQRMEISAQCMEITAQCTEICARYMEIESRCAETGTSCMETDARCTETGTQRTEISTQCTEIFGIAEQKYSTDNQNPVAAGYQPTAAGIKYKAVPLLPRGRFYSGDCPGAATITIILSFFSSPWVSPILAGFTRTVHSLPVTNPTVLLPESQLASFLPERSPGTNKEKGGLPVS</sequence>
<reference evidence="2 3" key="1">
    <citation type="submission" date="2016-11" db="EMBL/GenBank/DDBJ databases">
        <authorList>
            <person name="Jaros S."/>
            <person name="Januszkiewicz K."/>
            <person name="Wedrychowicz H."/>
        </authorList>
    </citation>
    <scope>NUCLEOTIDE SEQUENCE [LARGE SCALE GENOMIC DNA]</scope>
    <source>
        <strain evidence="2 3">DSM 26910</strain>
    </source>
</reference>
<dbReference type="RefSeq" id="WP_073000759.1">
    <property type="nucleotide sequence ID" value="NZ_FQUM01000003.1"/>
</dbReference>